<evidence type="ECO:0000313" key="5">
    <source>
        <dbReference type="Proteomes" id="UP001193389"/>
    </source>
</evidence>
<evidence type="ECO:0008006" key="6">
    <source>
        <dbReference type="Google" id="ProtNLM"/>
    </source>
</evidence>
<dbReference type="Gene3D" id="3.40.800.10">
    <property type="entry name" value="Ureohydrolase domain"/>
    <property type="match status" value="1"/>
</dbReference>
<dbReference type="PANTHER" id="PTHR11358">
    <property type="entry name" value="ARGINASE/AGMATINASE"/>
    <property type="match status" value="1"/>
</dbReference>
<dbReference type="InterPro" id="IPR006035">
    <property type="entry name" value="Ureohydrolase"/>
</dbReference>
<dbReference type="PROSITE" id="PS51409">
    <property type="entry name" value="ARGINASE_2"/>
    <property type="match status" value="1"/>
</dbReference>
<keyword evidence="1" id="KW-0479">Metal-binding</keyword>
<comment type="similarity">
    <text evidence="3">Belongs to the arginase family.</text>
</comment>
<gene>
    <name evidence="4" type="ORF">AQPE_1759</name>
</gene>
<dbReference type="Proteomes" id="UP001193389">
    <property type="component" value="Chromosome"/>
</dbReference>
<dbReference type="SUPFAM" id="SSF52768">
    <property type="entry name" value="Arginase/deacetylase"/>
    <property type="match status" value="1"/>
</dbReference>
<evidence type="ECO:0000256" key="2">
    <source>
        <dbReference type="ARBA" id="ARBA00022801"/>
    </source>
</evidence>
<dbReference type="KEGG" id="anf:AQPE_1759"/>
<dbReference type="RefSeq" id="WP_318350582.1">
    <property type="nucleotide sequence ID" value="NZ_AP018694.1"/>
</dbReference>
<dbReference type="EMBL" id="AP018694">
    <property type="protein sequence ID" value="BBE17602.1"/>
    <property type="molecule type" value="Genomic_DNA"/>
</dbReference>
<dbReference type="GO" id="GO:0008783">
    <property type="term" value="F:agmatinase activity"/>
    <property type="evidence" value="ECO:0007669"/>
    <property type="project" value="TreeGrafter"/>
</dbReference>
<accession>A0A5K7S7S2</accession>
<protein>
    <recommendedName>
        <fullName evidence="6">Arginase</fullName>
    </recommendedName>
</protein>
<organism evidence="4 5">
    <name type="scientific">Aquipluma nitroreducens</name>
    <dbReference type="NCBI Taxonomy" id="2010828"/>
    <lineage>
        <taxon>Bacteria</taxon>
        <taxon>Pseudomonadati</taxon>
        <taxon>Bacteroidota</taxon>
        <taxon>Bacteroidia</taxon>
        <taxon>Marinilabiliales</taxon>
        <taxon>Prolixibacteraceae</taxon>
        <taxon>Aquipluma</taxon>
    </lineage>
</organism>
<dbReference type="GO" id="GO:0046872">
    <property type="term" value="F:metal ion binding"/>
    <property type="evidence" value="ECO:0007669"/>
    <property type="project" value="UniProtKB-KW"/>
</dbReference>
<keyword evidence="5" id="KW-1185">Reference proteome</keyword>
<evidence type="ECO:0000256" key="1">
    <source>
        <dbReference type="ARBA" id="ARBA00022723"/>
    </source>
</evidence>
<dbReference type="InterPro" id="IPR023696">
    <property type="entry name" value="Ureohydrolase_dom_sf"/>
</dbReference>
<keyword evidence="2" id="KW-0378">Hydrolase</keyword>
<proteinExistence type="inferred from homology"/>
<evidence type="ECO:0000256" key="3">
    <source>
        <dbReference type="PROSITE-ProRule" id="PRU00742"/>
    </source>
</evidence>
<reference evidence="4" key="1">
    <citation type="journal article" date="2020" name="Int. J. Syst. Evol. Microbiol.">
        <title>Aquipluma nitroreducens gen. nov. sp. nov., a novel facultatively anaerobic bacterium isolated from a freshwater lake.</title>
        <authorList>
            <person name="Watanabe M."/>
            <person name="Kojima H."/>
            <person name="Fukui M."/>
        </authorList>
    </citation>
    <scope>NUCLEOTIDE SEQUENCE</scope>
    <source>
        <strain evidence="4">MeG22</strain>
    </source>
</reference>
<dbReference type="GO" id="GO:0033389">
    <property type="term" value="P:putrescine biosynthetic process from arginine, via agmatine"/>
    <property type="evidence" value="ECO:0007669"/>
    <property type="project" value="TreeGrafter"/>
</dbReference>
<dbReference type="Pfam" id="PF00491">
    <property type="entry name" value="Arginase"/>
    <property type="match status" value="1"/>
</dbReference>
<dbReference type="AlphaFoldDB" id="A0A5K7S7S2"/>
<dbReference type="CDD" id="cd09988">
    <property type="entry name" value="Formimidoylglutamase"/>
    <property type="match status" value="1"/>
</dbReference>
<dbReference type="PANTHER" id="PTHR11358:SF26">
    <property type="entry name" value="GUANIDINO ACID HYDROLASE, MITOCHONDRIAL"/>
    <property type="match status" value="1"/>
</dbReference>
<evidence type="ECO:0000313" key="4">
    <source>
        <dbReference type="EMBL" id="BBE17602.1"/>
    </source>
</evidence>
<sequence length="387" mass="44688">MDLLHYFDPIDFEKVKCPEWANKKHTLGYLLQKNQEKLKPEKADLLIIGVPEDRNSVVGGSAKAPDEIRKHLYSLNRIGSRFKIYDLGNLKLGVTANDSYFALRDICEQILNHHQTLVVLGGSQDLTFGMSKAFEGRLFNMVTVDPKLDFRKGVKTLNSENYLNLIFEKQKNLYSYTALAYQNYFVDPSDIDLFNNYHWEVKRLGQVRYDLTSVEPILRDANVFSFDMNAVRCIDAPGQSMASPNGLYSEEACQVARYAGISDVLNIAGFFNLLPDKDLSSNSSNLMAQIVWHFIEGFFNRKPEDPLDDSEDFNQFMVDMSDINMTLVFFQSRVSGRWWMEISDFENRKGGMYIVPCDEDDYKKASLGDIPDRWWKNIRKMSKRQNK</sequence>
<name>A0A5K7S7S2_9BACT</name>